<dbReference type="Gene3D" id="3.30.1330.30">
    <property type="match status" value="1"/>
</dbReference>
<dbReference type="GO" id="GO:0032259">
    <property type="term" value="P:methylation"/>
    <property type="evidence" value="ECO:0007669"/>
    <property type="project" value="UniProtKB-KW"/>
</dbReference>
<dbReference type="RefSeq" id="WP_145342413.1">
    <property type="nucleotide sequence ID" value="NZ_CP036261.1"/>
</dbReference>
<sequence length="273" mass="29051">MPLTITSRSNPRYRGWVQLRSRRARKRSGEFLIDGPRDSLRAIQSGILPREILCSADCDLDAVAAESELGQVIAWAQANDALTLVASALFPAVCYGQRDSHVVAVASAASSAPLETLSVPQTPLIVILDGIEKPGNVGAIYRTADAVGADAVLLTGTTTDRFNPNAIRSSAGTVFAMPTAIGDHDAVASWLADRKIKVALARVDGECSYWDLPLTEAIAIVFGNEAEGLGTQWERAPHEAFRIPMAGIADSLNVSVSAAVVLFEAKRQRLSNA</sequence>
<proteinExistence type="inferred from homology"/>
<dbReference type="AlphaFoldDB" id="A0A517LVD8"/>
<accession>A0A517LVD8</accession>
<dbReference type="SUPFAM" id="SSF75217">
    <property type="entry name" value="alpha/beta knot"/>
    <property type="match status" value="1"/>
</dbReference>
<keyword evidence="7" id="KW-1185">Reference proteome</keyword>
<dbReference type="GO" id="GO:0006396">
    <property type="term" value="P:RNA processing"/>
    <property type="evidence" value="ECO:0007669"/>
    <property type="project" value="InterPro"/>
</dbReference>
<feature type="domain" description="MRM3-like substrate binding" evidence="5">
    <location>
        <begin position="10"/>
        <end position="62"/>
    </location>
</feature>
<dbReference type="InterPro" id="IPR029028">
    <property type="entry name" value="Alpha/beta_knot_MTases"/>
</dbReference>
<dbReference type="Pfam" id="PF00588">
    <property type="entry name" value="SpoU_methylase"/>
    <property type="match status" value="1"/>
</dbReference>
<dbReference type="OrthoDB" id="9794400at2"/>
<dbReference type="Pfam" id="PF22435">
    <property type="entry name" value="MRM3-like_sub_bind"/>
    <property type="match status" value="1"/>
</dbReference>
<keyword evidence="2 6" id="KW-0489">Methyltransferase</keyword>
<dbReference type="KEGG" id="ruv:EC9_07470"/>
<evidence type="ECO:0000256" key="1">
    <source>
        <dbReference type="ARBA" id="ARBA00007228"/>
    </source>
</evidence>
<dbReference type="InterPro" id="IPR051259">
    <property type="entry name" value="rRNA_Methyltransferase"/>
</dbReference>
<organism evidence="6 7">
    <name type="scientific">Rosistilla ulvae</name>
    <dbReference type="NCBI Taxonomy" id="1930277"/>
    <lineage>
        <taxon>Bacteria</taxon>
        <taxon>Pseudomonadati</taxon>
        <taxon>Planctomycetota</taxon>
        <taxon>Planctomycetia</taxon>
        <taxon>Pirellulales</taxon>
        <taxon>Pirellulaceae</taxon>
        <taxon>Rosistilla</taxon>
    </lineage>
</organism>
<dbReference type="EMBL" id="CP036261">
    <property type="protein sequence ID" value="QDS86580.1"/>
    <property type="molecule type" value="Genomic_DNA"/>
</dbReference>
<reference evidence="6 7" key="1">
    <citation type="submission" date="2019-02" db="EMBL/GenBank/DDBJ databases">
        <title>Deep-cultivation of Planctomycetes and their phenomic and genomic characterization uncovers novel biology.</title>
        <authorList>
            <person name="Wiegand S."/>
            <person name="Jogler M."/>
            <person name="Boedeker C."/>
            <person name="Pinto D."/>
            <person name="Vollmers J."/>
            <person name="Rivas-Marin E."/>
            <person name="Kohn T."/>
            <person name="Peeters S.H."/>
            <person name="Heuer A."/>
            <person name="Rast P."/>
            <person name="Oberbeckmann S."/>
            <person name="Bunk B."/>
            <person name="Jeske O."/>
            <person name="Meyerdierks A."/>
            <person name="Storesund J.E."/>
            <person name="Kallscheuer N."/>
            <person name="Luecker S."/>
            <person name="Lage O.M."/>
            <person name="Pohl T."/>
            <person name="Merkel B.J."/>
            <person name="Hornburger P."/>
            <person name="Mueller R.-W."/>
            <person name="Bruemmer F."/>
            <person name="Labrenz M."/>
            <person name="Spormann A.M."/>
            <person name="Op den Camp H."/>
            <person name="Overmann J."/>
            <person name="Amann R."/>
            <person name="Jetten M.S.M."/>
            <person name="Mascher T."/>
            <person name="Medema M.H."/>
            <person name="Devos D.P."/>
            <person name="Kaster A.-K."/>
            <person name="Ovreas L."/>
            <person name="Rohde M."/>
            <person name="Galperin M.Y."/>
            <person name="Jogler C."/>
        </authorList>
    </citation>
    <scope>NUCLEOTIDE SEQUENCE [LARGE SCALE GENOMIC DNA]</scope>
    <source>
        <strain evidence="6 7">EC9</strain>
    </source>
</reference>
<dbReference type="EC" id="2.1.1.208" evidence="6"/>
<dbReference type="GO" id="GO:0003723">
    <property type="term" value="F:RNA binding"/>
    <property type="evidence" value="ECO:0007669"/>
    <property type="project" value="InterPro"/>
</dbReference>
<dbReference type="Gene3D" id="3.40.1280.10">
    <property type="match status" value="1"/>
</dbReference>
<dbReference type="SUPFAM" id="SSF55315">
    <property type="entry name" value="L30e-like"/>
    <property type="match status" value="1"/>
</dbReference>
<name>A0A517LVD8_9BACT</name>
<feature type="domain" description="tRNA/rRNA methyltransferase SpoU type" evidence="4">
    <location>
        <begin position="124"/>
        <end position="263"/>
    </location>
</feature>
<dbReference type="InterPro" id="IPR053888">
    <property type="entry name" value="MRM3-like_sub_bind"/>
</dbReference>
<dbReference type="Proteomes" id="UP000319557">
    <property type="component" value="Chromosome"/>
</dbReference>
<evidence type="ECO:0000313" key="7">
    <source>
        <dbReference type="Proteomes" id="UP000319557"/>
    </source>
</evidence>
<dbReference type="InterPro" id="IPR029064">
    <property type="entry name" value="Ribosomal_eL30-like_sf"/>
</dbReference>
<keyword evidence="3 6" id="KW-0808">Transferase</keyword>
<dbReference type="PANTHER" id="PTHR43191:SF2">
    <property type="entry name" value="RRNA METHYLTRANSFERASE 3, MITOCHONDRIAL"/>
    <property type="match status" value="1"/>
</dbReference>
<dbReference type="InterPro" id="IPR029026">
    <property type="entry name" value="tRNA_m1G_MTases_N"/>
</dbReference>
<evidence type="ECO:0000313" key="6">
    <source>
        <dbReference type="EMBL" id="QDS86580.1"/>
    </source>
</evidence>
<dbReference type="GO" id="GO:0008173">
    <property type="term" value="F:RNA methyltransferase activity"/>
    <property type="evidence" value="ECO:0007669"/>
    <property type="project" value="InterPro"/>
</dbReference>
<evidence type="ECO:0000256" key="2">
    <source>
        <dbReference type="ARBA" id="ARBA00022603"/>
    </source>
</evidence>
<protein>
    <submittedName>
        <fullName evidence="6">23S rRNA (Uridine(2479)-2'-O)-methyltransferase</fullName>
        <ecNumber evidence="6">2.1.1.208</ecNumber>
    </submittedName>
</protein>
<evidence type="ECO:0000259" key="4">
    <source>
        <dbReference type="Pfam" id="PF00588"/>
    </source>
</evidence>
<dbReference type="PANTHER" id="PTHR43191">
    <property type="entry name" value="RRNA METHYLTRANSFERASE 3"/>
    <property type="match status" value="1"/>
</dbReference>
<dbReference type="InterPro" id="IPR001537">
    <property type="entry name" value="SpoU_MeTrfase"/>
</dbReference>
<evidence type="ECO:0000256" key="3">
    <source>
        <dbReference type="ARBA" id="ARBA00022679"/>
    </source>
</evidence>
<evidence type="ECO:0000259" key="5">
    <source>
        <dbReference type="Pfam" id="PF22435"/>
    </source>
</evidence>
<comment type="similarity">
    <text evidence="1">Belongs to the class IV-like SAM-binding methyltransferase superfamily. RNA methyltransferase TrmH family.</text>
</comment>
<gene>
    <name evidence="6" type="primary">aviRb</name>
    <name evidence="6" type="ORF">EC9_07470</name>
</gene>